<feature type="transmembrane region" description="Helical" evidence="6">
    <location>
        <begin position="150"/>
        <end position="171"/>
    </location>
</feature>
<organism evidence="8">
    <name type="scientific">Candida tropicalis</name>
    <name type="common">Yeast</name>
    <dbReference type="NCBI Taxonomy" id="5482"/>
    <lineage>
        <taxon>Eukaryota</taxon>
        <taxon>Fungi</taxon>
        <taxon>Dikarya</taxon>
        <taxon>Ascomycota</taxon>
        <taxon>Saccharomycotina</taxon>
        <taxon>Pichiomycetes</taxon>
        <taxon>Debaryomycetaceae</taxon>
        <taxon>Candida/Lodderomyces clade</taxon>
        <taxon>Candida</taxon>
    </lineage>
</organism>
<dbReference type="GO" id="GO:0140359">
    <property type="term" value="F:ABC-type transporter activity"/>
    <property type="evidence" value="ECO:0007669"/>
    <property type="project" value="InterPro"/>
</dbReference>
<feature type="domain" description="ABC-2 type transporter transmembrane" evidence="7">
    <location>
        <begin position="1"/>
        <end position="75"/>
    </location>
</feature>
<keyword evidence="3 6" id="KW-0812">Transmembrane</keyword>
<dbReference type="AlphaFoldDB" id="A0AAU6W6J6"/>
<dbReference type="EMBL" id="PP741364">
    <property type="protein sequence ID" value="XAO36388.1"/>
    <property type="molecule type" value="mRNA"/>
</dbReference>
<keyword evidence="4 6" id="KW-1133">Transmembrane helix</keyword>
<evidence type="ECO:0000313" key="8">
    <source>
        <dbReference type="EMBL" id="XAO36388.1"/>
    </source>
</evidence>
<sequence>MWMFLTSFYVYSATFGQLCMSFNELIDVAGNLASTLYIMCLMFCGVIVSPDVMPGFWMFMYRINPFTYLIQGILATGLGNNSVTCADRELLTLRPPQGLTCSSFLNPYIKVAGGYFYSLENGSCSFCMMDDTDQFLTAANSPYNRRWKHFGIFVAFIGINVICTIFLYWLFRVPKRVKFSRNKTIF</sequence>
<reference evidence="8" key="1">
    <citation type="submission" date="2024-04" db="EMBL/GenBank/DDBJ databases">
        <authorList>
            <person name="Lv J."/>
            <person name="Liu B."/>
            <person name="Wang K."/>
            <person name="Xue Z."/>
        </authorList>
    </citation>
    <scope>NUCLEOTIDE SEQUENCE</scope>
</reference>
<dbReference type="GO" id="GO:0016020">
    <property type="term" value="C:membrane"/>
    <property type="evidence" value="ECO:0007669"/>
    <property type="project" value="UniProtKB-SubCell"/>
</dbReference>
<dbReference type="PANTHER" id="PTHR19241">
    <property type="entry name" value="ATP-BINDING CASSETTE TRANSPORTER"/>
    <property type="match status" value="1"/>
</dbReference>
<proteinExistence type="evidence at transcript level"/>
<name>A0AAU6W6J6_CANTR</name>
<evidence type="ECO:0000256" key="1">
    <source>
        <dbReference type="ARBA" id="ARBA00004141"/>
    </source>
</evidence>
<evidence type="ECO:0000256" key="5">
    <source>
        <dbReference type="ARBA" id="ARBA00023136"/>
    </source>
</evidence>
<dbReference type="InterPro" id="IPR013525">
    <property type="entry name" value="ABC2_TM"/>
</dbReference>
<evidence type="ECO:0000256" key="3">
    <source>
        <dbReference type="ARBA" id="ARBA00022692"/>
    </source>
</evidence>
<dbReference type="Pfam" id="PF01061">
    <property type="entry name" value="ABC2_membrane"/>
    <property type="match status" value="1"/>
</dbReference>
<accession>A0AAU6W6J6</accession>
<keyword evidence="2" id="KW-0813">Transport</keyword>
<keyword evidence="5 6" id="KW-0472">Membrane</keyword>
<protein>
    <submittedName>
        <fullName evidence="8">Multidurg resistance protein CDR2</fullName>
    </submittedName>
</protein>
<feature type="transmembrane region" description="Helical" evidence="6">
    <location>
        <begin position="32"/>
        <end position="53"/>
    </location>
</feature>
<evidence type="ECO:0000256" key="6">
    <source>
        <dbReference type="SAM" id="Phobius"/>
    </source>
</evidence>
<evidence type="ECO:0000256" key="2">
    <source>
        <dbReference type="ARBA" id="ARBA00022448"/>
    </source>
</evidence>
<evidence type="ECO:0000256" key="4">
    <source>
        <dbReference type="ARBA" id="ARBA00022989"/>
    </source>
</evidence>
<comment type="subcellular location">
    <subcellularLocation>
        <location evidence="1">Membrane</location>
        <topology evidence="1">Multi-pass membrane protein</topology>
    </subcellularLocation>
</comment>
<evidence type="ECO:0000259" key="7">
    <source>
        <dbReference type="Pfam" id="PF01061"/>
    </source>
</evidence>